<dbReference type="EC" id="2.3.1.82" evidence="4"/>
<dbReference type="AlphaFoldDB" id="A0A7M4DIU6"/>
<dbReference type="Gene3D" id="3.40.630.30">
    <property type="match status" value="1"/>
</dbReference>
<dbReference type="PROSITE" id="PS51186">
    <property type="entry name" value="GNAT"/>
    <property type="match status" value="1"/>
</dbReference>
<proteinExistence type="predicted"/>
<dbReference type="InterPro" id="IPR000182">
    <property type="entry name" value="GNAT_dom"/>
</dbReference>
<reference evidence="4 5" key="1">
    <citation type="submission" date="2019-11" db="EMBL/GenBank/DDBJ databases">
        <authorList>
            <person name="Criscuolo A."/>
        </authorList>
    </citation>
    <scope>NUCLEOTIDE SEQUENCE [LARGE SCALE GENOMIC DNA]</scope>
    <source>
        <strain evidence="4">CIP111667</strain>
    </source>
</reference>
<comment type="caution">
    <text evidence="4">The sequence shown here is derived from an EMBL/GenBank/DDBJ whole genome shotgun (WGS) entry which is preliminary data.</text>
</comment>
<organism evidence="4 5">
    <name type="scientific">Occultella aeris</name>
    <dbReference type="NCBI Taxonomy" id="2761496"/>
    <lineage>
        <taxon>Bacteria</taxon>
        <taxon>Bacillati</taxon>
        <taxon>Actinomycetota</taxon>
        <taxon>Actinomycetes</taxon>
        <taxon>Micrococcales</taxon>
        <taxon>Ruaniaceae</taxon>
        <taxon>Occultella</taxon>
    </lineage>
</organism>
<evidence type="ECO:0000313" key="4">
    <source>
        <dbReference type="EMBL" id="VZO36910.1"/>
    </source>
</evidence>
<evidence type="ECO:0000256" key="2">
    <source>
        <dbReference type="ARBA" id="ARBA00023315"/>
    </source>
</evidence>
<evidence type="ECO:0000256" key="1">
    <source>
        <dbReference type="ARBA" id="ARBA00022679"/>
    </source>
</evidence>
<dbReference type="InterPro" id="IPR050832">
    <property type="entry name" value="Bact_Acetyltransf"/>
</dbReference>
<dbReference type="SUPFAM" id="SSF55729">
    <property type="entry name" value="Acyl-CoA N-acyltransferases (Nat)"/>
    <property type="match status" value="1"/>
</dbReference>
<keyword evidence="2 4" id="KW-0012">Acyltransferase</keyword>
<evidence type="ECO:0000259" key="3">
    <source>
        <dbReference type="PROSITE" id="PS51186"/>
    </source>
</evidence>
<keyword evidence="1 4" id="KW-0808">Transferase</keyword>
<dbReference type="CDD" id="cd04301">
    <property type="entry name" value="NAT_SF"/>
    <property type="match status" value="1"/>
</dbReference>
<name>A0A7M4DIU6_9MICO</name>
<dbReference type="PANTHER" id="PTHR43877">
    <property type="entry name" value="AMINOALKYLPHOSPHONATE N-ACETYLTRANSFERASE-RELATED-RELATED"/>
    <property type="match status" value="1"/>
</dbReference>
<accession>A0A7M4DIU6</accession>
<gene>
    <name evidence="4" type="ORF">HALOF300_02049</name>
</gene>
<dbReference type="InterPro" id="IPR016181">
    <property type="entry name" value="Acyl_CoA_acyltransferase"/>
</dbReference>
<dbReference type="GO" id="GO:0047663">
    <property type="term" value="F:aminoglycoside 6'-N-acetyltransferase activity"/>
    <property type="evidence" value="ECO:0007669"/>
    <property type="project" value="UniProtKB-EC"/>
</dbReference>
<dbReference type="Proteomes" id="UP000419743">
    <property type="component" value="Unassembled WGS sequence"/>
</dbReference>
<sequence>MAVGAVRRPMNRSLGGVELTKFGVRPAVERDRDAVWVLVQQFAVSYQPDREHFDAAFSAVLSDDNMVALVAVGDGRTVGYLLANHHQTFFANAPVAWVEEVMVAESDRGVGVGRVLMERAEAWAKEAGAAYVALATRRAAEFYGALGYEESAAFFRKRLH</sequence>
<keyword evidence="5" id="KW-1185">Reference proteome</keyword>
<dbReference type="EMBL" id="CACRYJ010000028">
    <property type="protein sequence ID" value="VZO36910.1"/>
    <property type="molecule type" value="Genomic_DNA"/>
</dbReference>
<protein>
    <submittedName>
        <fullName evidence="4">Aminoglycoside N(6')-acetyltransferase type 1</fullName>
        <ecNumber evidence="4">2.3.1.82</ecNumber>
    </submittedName>
</protein>
<dbReference type="Pfam" id="PF00583">
    <property type="entry name" value="Acetyltransf_1"/>
    <property type="match status" value="1"/>
</dbReference>
<evidence type="ECO:0000313" key="5">
    <source>
        <dbReference type="Proteomes" id="UP000419743"/>
    </source>
</evidence>
<feature type="domain" description="N-acetyltransferase" evidence="3">
    <location>
        <begin position="22"/>
        <end position="160"/>
    </location>
</feature>
<dbReference type="PANTHER" id="PTHR43877:SF2">
    <property type="entry name" value="AMINOALKYLPHOSPHONATE N-ACETYLTRANSFERASE-RELATED"/>
    <property type="match status" value="1"/>
</dbReference>